<dbReference type="InterPro" id="IPR044929">
    <property type="entry name" value="DNA/RNA_non-sp_Endonuclease_sf"/>
</dbReference>
<reference evidence="3 4" key="1">
    <citation type="submission" date="2018-08" db="EMBL/GenBank/DDBJ databases">
        <title>Cellulomonas rhizosphaerae sp. nov., a novel actinomycete isolated from soil.</title>
        <authorList>
            <person name="Tian Y."/>
        </authorList>
    </citation>
    <scope>NUCLEOTIDE SEQUENCE [LARGE SCALE GENOMIC DNA]</scope>
    <source>
        <strain evidence="3 4">NEAU-TCZ24</strain>
    </source>
</reference>
<evidence type="ECO:0000259" key="1">
    <source>
        <dbReference type="Pfam" id="PF13930"/>
    </source>
</evidence>
<dbReference type="EMBL" id="QWKP01000221">
    <property type="protein sequence ID" value="RHA37649.1"/>
    <property type="molecule type" value="Genomic_DNA"/>
</dbReference>
<dbReference type="Proteomes" id="UP000283374">
    <property type="component" value="Unassembled WGS sequence"/>
</dbReference>
<dbReference type="InterPro" id="IPR046701">
    <property type="entry name" value="DUF6571"/>
</dbReference>
<organism evidence="3 4">
    <name type="scientific">Cellulomonas rhizosphaerae</name>
    <dbReference type="NCBI Taxonomy" id="2293719"/>
    <lineage>
        <taxon>Bacteria</taxon>
        <taxon>Bacillati</taxon>
        <taxon>Actinomycetota</taxon>
        <taxon>Actinomycetes</taxon>
        <taxon>Micrococcales</taxon>
        <taxon>Cellulomonadaceae</taxon>
        <taxon>Cellulomonas</taxon>
    </lineage>
</organism>
<gene>
    <name evidence="3" type="ORF">D1825_16495</name>
</gene>
<dbReference type="Gene3D" id="3.40.570.10">
    <property type="entry name" value="Extracellular Endonuclease, subunit A"/>
    <property type="match status" value="1"/>
</dbReference>
<dbReference type="OrthoDB" id="4981820at2"/>
<evidence type="ECO:0000259" key="2">
    <source>
        <dbReference type="Pfam" id="PF20211"/>
    </source>
</evidence>
<dbReference type="Pfam" id="PF20211">
    <property type="entry name" value="DUF6571"/>
    <property type="match status" value="1"/>
</dbReference>
<comment type="caution">
    <text evidence="3">The sequence shown here is derived from an EMBL/GenBank/DDBJ whole genome shotgun (WGS) entry which is preliminary data.</text>
</comment>
<evidence type="ECO:0000313" key="3">
    <source>
        <dbReference type="EMBL" id="RHA37649.1"/>
    </source>
</evidence>
<dbReference type="Pfam" id="PF13930">
    <property type="entry name" value="Endonuclea_NS_2"/>
    <property type="match status" value="1"/>
</dbReference>
<dbReference type="CDD" id="cd20745">
    <property type="entry name" value="FIX_RhsA_AHH_HNH-like"/>
    <property type="match status" value="1"/>
</dbReference>
<protein>
    <recommendedName>
        <fullName evidence="5">DNA/RNA non-specific endonuclease</fullName>
    </recommendedName>
</protein>
<proteinExistence type="predicted"/>
<keyword evidence="4" id="KW-1185">Reference proteome</keyword>
<dbReference type="InterPro" id="IPR044927">
    <property type="entry name" value="Endonuclea_NS_2"/>
</dbReference>
<name>A0A413RHM2_9CELL</name>
<sequence>MSVASIDLAQMVALVRALEDASHDVTSHASSLQSGLEGVMLGSEDLRRLDAVRSWIDGQLPGVRRRLALARHIEAQTPGIQGYVQLDESTLPTTTPAEARELADRAAKLIDEYGDGEDLPAELVDLLTQNGSDPYFAYQLATHVSPEDVADLVIDASSTRRVLAQNSLGSDIDDVEKFDEAYEALLDGLGTTFGTATQGTGDQSLPAGYATQWSSAITDDNPATLGQASALGLVLSRGTFSADFITTVANDVYDYERQVDTRDMWYERSHSLGEPFGAVDPVQGDDEGAPTGYTDYYDPLAGILAAVGRTPEAAHSLFGTGEVITIEGGGKSASVNGFLDYVLARRRWPVDDGAGSNAAIAAAITPFEGGDTISADIAADAREVFDIKAAEIEERRKDSNPFSDIGHLVFDGLGLIPVVGEPADAINAIWYAAEGNAVDAALSSASLIPFLGWGAAGGKWARRALTAEDIATFAARGIDIDKLRSLDATLEVVARADGVPIPHLKFDDLEAFNRAANVPHPNAIYEYKGVAWETDALGRPSSVSGKLNLGDGGRNSDLTAEIGKEGLPHDIGFHLIADSLGGPTNRLNVLPGNGKPYDGLTNLNQGQWASMERKIRKALRGETPGNVEIHIEPIYYDTNVSTRPNEFVVNLKIDGDTFEYEWINDAQPPR</sequence>
<dbReference type="AlphaFoldDB" id="A0A413RHM2"/>
<evidence type="ECO:0008006" key="5">
    <source>
        <dbReference type="Google" id="ProtNLM"/>
    </source>
</evidence>
<evidence type="ECO:0000313" key="4">
    <source>
        <dbReference type="Proteomes" id="UP000283374"/>
    </source>
</evidence>
<feature type="domain" description="DUF6571" evidence="2">
    <location>
        <begin position="120"/>
        <end position="316"/>
    </location>
</feature>
<accession>A0A413RHM2</accession>
<feature type="domain" description="Type VII secretion system protein EssD-like" evidence="1">
    <location>
        <begin position="521"/>
        <end position="655"/>
    </location>
</feature>